<organism evidence="4 5">
    <name type="scientific">Trichoplax adhaerens</name>
    <name type="common">Trichoplax reptans</name>
    <dbReference type="NCBI Taxonomy" id="10228"/>
    <lineage>
        <taxon>Eukaryota</taxon>
        <taxon>Metazoa</taxon>
        <taxon>Placozoa</taxon>
        <taxon>Uniplacotomia</taxon>
        <taxon>Trichoplacea</taxon>
        <taxon>Trichoplacidae</taxon>
        <taxon>Trichoplax</taxon>
    </lineage>
</organism>
<dbReference type="InterPro" id="IPR031259">
    <property type="entry name" value="ILBP"/>
</dbReference>
<dbReference type="Proteomes" id="UP000009022">
    <property type="component" value="Unassembled WGS sequence"/>
</dbReference>
<feature type="domain" description="Cytosolic fatty-acid binding proteins" evidence="3">
    <location>
        <begin position="12"/>
        <end position="29"/>
    </location>
</feature>
<dbReference type="InterPro" id="IPR000463">
    <property type="entry name" value="Fatty_acid-bd"/>
</dbReference>
<dbReference type="CDD" id="cd00742">
    <property type="entry name" value="FABP"/>
    <property type="match status" value="1"/>
</dbReference>
<dbReference type="InterPro" id="IPR000566">
    <property type="entry name" value="Lipocln_cytosolic_FA-bd_dom"/>
</dbReference>
<comment type="similarity">
    <text evidence="1 2">Belongs to the calycin superfamily. Fatty-acid binding protein (FABP) family.</text>
</comment>
<dbReference type="PANTHER" id="PTHR11955">
    <property type="entry name" value="FATTY ACID BINDING PROTEIN"/>
    <property type="match status" value="1"/>
</dbReference>
<dbReference type="InParanoid" id="B3S4H2"/>
<dbReference type="EMBL" id="DS985249">
    <property type="protein sequence ID" value="EDV22465.1"/>
    <property type="molecule type" value="Genomic_DNA"/>
</dbReference>
<dbReference type="GO" id="GO:0005634">
    <property type="term" value="C:nucleus"/>
    <property type="evidence" value="ECO:0000318"/>
    <property type="project" value="GO_Central"/>
</dbReference>
<dbReference type="GO" id="GO:0005829">
    <property type="term" value="C:cytosol"/>
    <property type="evidence" value="ECO:0000318"/>
    <property type="project" value="GO_Central"/>
</dbReference>
<proteinExistence type="inferred from homology"/>
<sequence>MATFSSDNPICGKWKLDHSENFEEYLKAAGVGAIKRQLAKRTSHIEQTIKCLDGNKVAIKIWSRVLTKEDTYVIDEAIDEETLEGEKVKGTMTFDGTKLTNTMAGTKKSPAYTIRYIEGDNLVHEFHYSGTTCKRFYNRME</sequence>
<dbReference type="PhylomeDB" id="B3S4H2"/>
<dbReference type="PROSITE" id="PS00214">
    <property type="entry name" value="FABP"/>
    <property type="match status" value="1"/>
</dbReference>
<dbReference type="STRING" id="10228.B3S4H2"/>
<evidence type="ECO:0000256" key="2">
    <source>
        <dbReference type="RuleBase" id="RU003696"/>
    </source>
</evidence>
<dbReference type="KEGG" id="tad:TRIADDRAFT_64165"/>
<dbReference type="PRINTS" id="PR00178">
    <property type="entry name" value="FATTYACIDBP"/>
</dbReference>
<dbReference type="HOGENOM" id="CLU_113772_2_1_1"/>
<evidence type="ECO:0000256" key="1">
    <source>
        <dbReference type="ARBA" id="ARBA00008390"/>
    </source>
</evidence>
<dbReference type="SUPFAM" id="SSF50814">
    <property type="entry name" value="Lipocalins"/>
    <property type="match status" value="1"/>
</dbReference>
<keyword evidence="5" id="KW-1185">Reference proteome</keyword>
<dbReference type="OMA" id="MWSEREL"/>
<gene>
    <name evidence="4" type="ORF">TRIADDRAFT_64165</name>
</gene>
<dbReference type="InterPro" id="IPR012674">
    <property type="entry name" value="Calycin"/>
</dbReference>
<reference evidence="4 5" key="1">
    <citation type="journal article" date="2008" name="Nature">
        <title>The Trichoplax genome and the nature of placozoans.</title>
        <authorList>
            <person name="Srivastava M."/>
            <person name="Begovic E."/>
            <person name="Chapman J."/>
            <person name="Putnam N.H."/>
            <person name="Hellsten U."/>
            <person name="Kawashima T."/>
            <person name="Kuo A."/>
            <person name="Mitros T."/>
            <person name="Salamov A."/>
            <person name="Carpenter M.L."/>
            <person name="Signorovitch A.Y."/>
            <person name="Moreno M.A."/>
            <person name="Kamm K."/>
            <person name="Grimwood J."/>
            <person name="Schmutz J."/>
            <person name="Shapiro H."/>
            <person name="Grigoriev I.V."/>
            <person name="Buss L.W."/>
            <person name="Schierwater B."/>
            <person name="Dellaporta S.L."/>
            <person name="Rokhsar D.S."/>
        </authorList>
    </citation>
    <scope>NUCLEOTIDE SEQUENCE [LARGE SCALE GENOMIC DNA]</scope>
    <source>
        <strain evidence="4 5">Grell-BS-1999</strain>
    </source>
</reference>
<dbReference type="Pfam" id="PF00061">
    <property type="entry name" value="Lipocalin"/>
    <property type="match status" value="1"/>
</dbReference>
<evidence type="ECO:0000313" key="5">
    <source>
        <dbReference type="Proteomes" id="UP000009022"/>
    </source>
</evidence>
<accession>B3S4H2</accession>
<keyword evidence="2" id="KW-0813">Transport</keyword>
<dbReference type="Gene3D" id="2.40.128.20">
    <property type="match status" value="1"/>
</dbReference>
<dbReference type="OrthoDB" id="354351at2759"/>
<dbReference type="FunCoup" id="B3S4H2">
    <property type="interactions" value="760"/>
</dbReference>
<evidence type="ECO:0000259" key="3">
    <source>
        <dbReference type="PROSITE" id="PS00214"/>
    </source>
</evidence>
<evidence type="ECO:0000313" key="4">
    <source>
        <dbReference type="EMBL" id="EDV22465.1"/>
    </source>
</evidence>
<dbReference type="GeneID" id="6756222"/>
<dbReference type="GO" id="GO:0015908">
    <property type="term" value="P:fatty acid transport"/>
    <property type="evidence" value="ECO:0000318"/>
    <property type="project" value="GO_Central"/>
</dbReference>
<dbReference type="GO" id="GO:0005504">
    <property type="term" value="F:fatty acid binding"/>
    <property type="evidence" value="ECO:0000318"/>
    <property type="project" value="GO_Central"/>
</dbReference>
<dbReference type="CTD" id="6756222"/>
<dbReference type="eggNOG" id="KOG4015">
    <property type="taxonomic scope" value="Eukaryota"/>
</dbReference>
<name>B3S4H2_TRIAD</name>
<protein>
    <recommendedName>
        <fullName evidence="3">Cytosolic fatty-acid binding proteins domain-containing protein</fullName>
    </recommendedName>
</protein>
<dbReference type="AlphaFoldDB" id="B3S4H2"/>
<dbReference type="RefSeq" id="XP_002115009.1">
    <property type="nucleotide sequence ID" value="XM_002114973.1"/>
</dbReference>